<comment type="caution">
    <text evidence="9">The sequence shown here is derived from an EMBL/GenBank/DDBJ whole genome shotgun (WGS) entry which is preliminary data.</text>
</comment>
<dbReference type="InterPro" id="IPR006935">
    <property type="entry name" value="Helicase/UvrB_N"/>
</dbReference>
<dbReference type="Pfam" id="PF13625">
    <property type="entry name" value="Helicase_C_3"/>
    <property type="match status" value="1"/>
</dbReference>
<keyword evidence="10" id="KW-1185">Reference proteome</keyword>
<dbReference type="GO" id="GO:0043138">
    <property type="term" value="F:3'-5' DNA helicase activity"/>
    <property type="evidence" value="ECO:0007669"/>
    <property type="project" value="TreeGrafter"/>
</dbReference>
<keyword evidence="5" id="KW-0067">ATP-binding</keyword>
<evidence type="ECO:0000313" key="10">
    <source>
        <dbReference type="Proteomes" id="UP001168821"/>
    </source>
</evidence>
<dbReference type="Proteomes" id="UP001168821">
    <property type="component" value="Unassembled WGS sequence"/>
</dbReference>
<evidence type="ECO:0000256" key="5">
    <source>
        <dbReference type="ARBA" id="ARBA00022840"/>
    </source>
</evidence>
<keyword evidence="6" id="KW-0539">Nucleus</keyword>
<organism evidence="9 10">
    <name type="scientific">Zophobas morio</name>
    <dbReference type="NCBI Taxonomy" id="2755281"/>
    <lineage>
        <taxon>Eukaryota</taxon>
        <taxon>Metazoa</taxon>
        <taxon>Ecdysozoa</taxon>
        <taxon>Arthropoda</taxon>
        <taxon>Hexapoda</taxon>
        <taxon>Insecta</taxon>
        <taxon>Pterygota</taxon>
        <taxon>Neoptera</taxon>
        <taxon>Endopterygota</taxon>
        <taxon>Coleoptera</taxon>
        <taxon>Polyphaga</taxon>
        <taxon>Cucujiformia</taxon>
        <taxon>Tenebrionidae</taxon>
        <taxon>Zophobas</taxon>
    </lineage>
</organism>
<dbReference type="GO" id="GO:0097550">
    <property type="term" value="C:transcription preinitiation complex"/>
    <property type="evidence" value="ECO:0007669"/>
    <property type="project" value="TreeGrafter"/>
</dbReference>
<evidence type="ECO:0000256" key="6">
    <source>
        <dbReference type="ARBA" id="ARBA00023242"/>
    </source>
</evidence>
<dbReference type="NCBIfam" id="TIGR00603">
    <property type="entry name" value="rad25"/>
    <property type="match status" value="1"/>
</dbReference>
<reference evidence="9" key="1">
    <citation type="journal article" date="2023" name="G3 (Bethesda)">
        <title>Whole genome assemblies of Zophobas morio and Tenebrio molitor.</title>
        <authorList>
            <person name="Kaur S."/>
            <person name="Stinson S.A."/>
            <person name="diCenzo G.C."/>
        </authorList>
    </citation>
    <scope>NUCLEOTIDE SEQUENCE</scope>
    <source>
        <strain evidence="9">QUZm001</strain>
    </source>
</reference>
<dbReference type="GO" id="GO:0005675">
    <property type="term" value="C:transcription factor TFIIH holo complex"/>
    <property type="evidence" value="ECO:0007669"/>
    <property type="project" value="TreeGrafter"/>
</dbReference>
<dbReference type="InterPro" id="IPR027417">
    <property type="entry name" value="P-loop_NTPase"/>
</dbReference>
<dbReference type="GO" id="GO:0006289">
    <property type="term" value="P:nucleotide-excision repair"/>
    <property type="evidence" value="ECO:0007669"/>
    <property type="project" value="InterPro"/>
</dbReference>
<dbReference type="GO" id="GO:0016787">
    <property type="term" value="F:hydrolase activity"/>
    <property type="evidence" value="ECO:0007669"/>
    <property type="project" value="UniProtKB-KW"/>
</dbReference>
<dbReference type="PANTHER" id="PTHR11274">
    <property type="entry name" value="RAD25/XP-B DNA REPAIR HELICASE"/>
    <property type="match status" value="1"/>
</dbReference>
<dbReference type="Gene3D" id="3.40.50.300">
    <property type="entry name" value="P-loop containing nucleotide triphosphate hydrolases"/>
    <property type="match status" value="1"/>
</dbReference>
<evidence type="ECO:0000256" key="1">
    <source>
        <dbReference type="ARBA" id="ARBA00004123"/>
    </source>
</evidence>
<accession>A0AA38LXS6</accession>
<feature type="non-terminal residue" evidence="9">
    <location>
        <position position="1"/>
    </location>
</feature>
<sequence>PVCDSADRPIWLSPDGKIYVETFSPLYKSAKDFLIAIAEPVCRPTFIHEYKLTPYSLYAAASIGLETDDILKYLEQLSKIPISDRVKTLIRSVTDTYGKVRLVLKGKRYYIESSYVRELQRLLREPVIIDARVVHSTEPEKLAFEVAWVPLRVASLTIKAYLKRVNECFFPVGTVLTEDDALEEENEQLFSFEILKEKLAIVKQKCIEIDIPLVEEYDFKNDFNTPSLSLDLKPTTVLRPYQEASLAKLFGNGRSRSGIIVLPCGAGKTLTGVTVACTIKKSTLVLCTSAVAVDQWASQFLLWSRVNPVALLIFYV</sequence>
<comment type="subcellular location">
    <subcellularLocation>
        <location evidence="1">Nucleus</location>
    </subcellularLocation>
</comment>
<evidence type="ECO:0000256" key="4">
    <source>
        <dbReference type="ARBA" id="ARBA00022806"/>
    </source>
</evidence>
<dbReference type="GO" id="GO:0000112">
    <property type="term" value="C:nucleotide-excision repair factor 3 complex"/>
    <property type="evidence" value="ECO:0007669"/>
    <property type="project" value="TreeGrafter"/>
</dbReference>
<dbReference type="GO" id="GO:0006367">
    <property type="term" value="P:transcription initiation at RNA polymerase II promoter"/>
    <property type="evidence" value="ECO:0007669"/>
    <property type="project" value="InterPro"/>
</dbReference>
<name>A0AA38LXS6_9CUCU</name>
<evidence type="ECO:0000313" key="9">
    <source>
        <dbReference type="EMBL" id="KAJ3615567.1"/>
    </source>
</evidence>
<dbReference type="PRINTS" id="PR00851">
    <property type="entry name" value="XRODRMPGMNTB"/>
</dbReference>
<evidence type="ECO:0000259" key="7">
    <source>
        <dbReference type="Pfam" id="PF04851"/>
    </source>
</evidence>
<evidence type="ECO:0008006" key="11">
    <source>
        <dbReference type="Google" id="ProtNLM"/>
    </source>
</evidence>
<evidence type="ECO:0000259" key="8">
    <source>
        <dbReference type="Pfam" id="PF13625"/>
    </source>
</evidence>
<dbReference type="EMBL" id="JALNTZ010004051">
    <property type="protein sequence ID" value="KAJ3615567.1"/>
    <property type="molecule type" value="Genomic_DNA"/>
</dbReference>
<keyword evidence="3" id="KW-0378">Hydrolase</keyword>
<feature type="domain" description="Helicase XPB/Ssl2 N-terminal" evidence="8">
    <location>
        <begin position="10"/>
        <end position="133"/>
    </location>
</feature>
<keyword evidence="2" id="KW-0547">Nucleotide-binding</keyword>
<gene>
    <name evidence="9" type="ORF">Zmor_016317</name>
</gene>
<keyword evidence="4" id="KW-0347">Helicase</keyword>
<dbReference type="AlphaFoldDB" id="A0AA38LXS6"/>
<dbReference type="GO" id="GO:0005524">
    <property type="term" value="F:ATP binding"/>
    <property type="evidence" value="ECO:0007669"/>
    <property type="project" value="UniProtKB-KW"/>
</dbReference>
<evidence type="ECO:0000256" key="3">
    <source>
        <dbReference type="ARBA" id="ARBA00022801"/>
    </source>
</evidence>
<dbReference type="InterPro" id="IPR032830">
    <property type="entry name" value="XPB/Ssl2_N"/>
</dbReference>
<dbReference type="SUPFAM" id="SSF52540">
    <property type="entry name" value="P-loop containing nucleoside triphosphate hydrolases"/>
    <property type="match status" value="1"/>
</dbReference>
<dbReference type="GO" id="GO:0003677">
    <property type="term" value="F:DNA binding"/>
    <property type="evidence" value="ECO:0007669"/>
    <property type="project" value="InterPro"/>
</dbReference>
<feature type="domain" description="Helicase/UvrB N-terminal" evidence="7">
    <location>
        <begin position="237"/>
        <end position="301"/>
    </location>
</feature>
<dbReference type="InterPro" id="IPR001161">
    <property type="entry name" value="XPB/Ssl2"/>
</dbReference>
<dbReference type="Pfam" id="PF04851">
    <property type="entry name" value="ResIII"/>
    <property type="match status" value="1"/>
</dbReference>
<proteinExistence type="predicted"/>
<dbReference type="InterPro" id="IPR050615">
    <property type="entry name" value="ATP-dep_DNA_Helicase"/>
</dbReference>
<protein>
    <recommendedName>
        <fullName evidence="11">Helicase ATP-binding domain-containing protein</fullName>
    </recommendedName>
</protein>
<dbReference type="PANTHER" id="PTHR11274:SF0">
    <property type="entry name" value="GENERAL TRANSCRIPTION AND DNA REPAIR FACTOR IIH HELICASE SUBUNIT XPB"/>
    <property type="match status" value="1"/>
</dbReference>
<evidence type="ECO:0000256" key="2">
    <source>
        <dbReference type="ARBA" id="ARBA00022741"/>
    </source>
</evidence>